<evidence type="ECO:0000313" key="2">
    <source>
        <dbReference type="Proteomes" id="UP001234178"/>
    </source>
</evidence>
<reference evidence="1 2" key="1">
    <citation type="journal article" date="2023" name="Nucleic Acids Res.">
        <title>The hologenome of Daphnia magna reveals possible DNA methylation and microbiome-mediated evolution of the host genome.</title>
        <authorList>
            <person name="Chaturvedi A."/>
            <person name="Li X."/>
            <person name="Dhandapani V."/>
            <person name="Marshall H."/>
            <person name="Kissane S."/>
            <person name="Cuenca-Cambronero M."/>
            <person name="Asole G."/>
            <person name="Calvet F."/>
            <person name="Ruiz-Romero M."/>
            <person name="Marangio P."/>
            <person name="Guigo R."/>
            <person name="Rago D."/>
            <person name="Mirbahai L."/>
            <person name="Eastwood N."/>
            <person name="Colbourne J.K."/>
            <person name="Zhou J."/>
            <person name="Mallon E."/>
            <person name="Orsini L."/>
        </authorList>
    </citation>
    <scope>NUCLEOTIDE SEQUENCE [LARGE SCALE GENOMIC DNA]</scope>
    <source>
        <strain evidence="1">LRV0_1</strain>
    </source>
</reference>
<comment type="caution">
    <text evidence="1">The sequence shown here is derived from an EMBL/GenBank/DDBJ whole genome shotgun (WGS) entry which is preliminary data.</text>
</comment>
<gene>
    <name evidence="1" type="ORF">OUZ56_033654</name>
</gene>
<name>A0ABQ9ZY43_9CRUS</name>
<proteinExistence type="predicted"/>
<dbReference type="EMBL" id="JAOYFB010000023">
    <property type="protein sequence ID" value="KAK4017817.1"/>
    <property type="molecule type" value="Genomic_DNA"/>
</dbReference>
<sequence length="78" mass="8313">MLGDYLIKMGIVGLGFHGDAFTVSGGKSTTEETTDPAKPKLPTDVMQAVIIKASVSAKLLLEHPAKRIAVQLHTPEQI</sequence>
<protein>
    <submittedName>
        <fullName evidence="1">Uncharacterized protein</fullName>
    </submittedName>
</protein>
<organism evidence="1 2">
    <name type="scientific">Daphnia magna</name>
    <dbReference type="NCBI Taxonomy" id="35525"/>
    <lineage>
        <taxon>Eukaryota</taxon>
        <taxon>Metazoa</taxon>
        <taxon>Ecdysozoa</taxon>
        <taxon>Arthropoda</taxon>
        <taxon>Crustacea</taxon>
        <taxon>Branchiopoda</taxon>
        <taxon>Diplostraca</taxon>
        <taxon>Cladocera</taxon>
        <taxon>Anomopoda</taxon>
        <taxon>Daphniidae</taxon>
        <taxon>Daphnia</taxon>
    </lineage>
</organism>
<evidence type="ECO:0000313" key="1">
    <source>
        <dbReference type="EMBL" id="KAK4017817.1"/>
    </source>
</evidence>
<keyword evidence="2" id="KW-1185">Reference proteome</keyword>
<dbReference type="Proteomes" id="UP001234178">
    <property type="component" value="Unassembled WGS sequence"/>
</dbReference>
<accession>A0ABQ9ZY43</accession>